<comment type="similarity">
    <text evidence="1 11">Belongs to the GHMP kinase family. GalK subfamily.</text>
</comment>
<dbReference type="PROSITE" id="PS00627">
    <property type="entry name" value="GHMP_KINASES_ATP"/>
    <property type="match status" value="1"/>
</dbReference>
<dbReference type="SUPFAM" id="SSF55060">
    <property type="entry name" value="GHMP Kinase, C-terminal domain"/>
    <property type="match status" value="1"/>
</dbReference>
<keyword evidence="6 11" id="KW-0418">Kinase</keyword>
<dbReference type="InterPro" id="IPR020568">
    <property type="entry name" value="Ribosomal_Su5_D2-typ_SF"/>
</dbReference>
<feature type="binding site" evidence="11">
    <location>
        <begin position="130"/>
        <end position="136"/>
    </location>
    <ligand>
        <name>ATP</name>
        <dbReference type="ChEBI" id="CHEBI:30616"/>
    </ligand>
</feature>
<evidence type="ECO:0000256" key="9">
    <source>
        <dbReference type="ARBA" id="ARBA00023144"/>
    </source>
</evidence>
<keyword evidence="5 11" id="KW-0547">Nucleotide-binding</keyword>
<dbReference type="PANTHER" id="PTHR10457:SF7">
    <property type="entry name" value="GALACTOKINASE-RELATED"/>
    <property type="match status" value="1"/>
</dbReference>
<evidence type="ECO:0000313" key="17">
    <source>
        <dbReference type="Proteomes" id="UP000236173"/>
    </source>
</evidence>
<dbReference type="InterPro" id="IPR036554">
    <property type="entry name" value="GHMP_kinase_C_sf"/>
</dbReference>
<dbReference type="HAMAP" id="MF_00246">
    <property type="entry name" value="Galactokinase"/>
    <property type="match status" value="1"/>
</dbReference>
<dbReference type="InterPro" id="IPR013750">
    <property type="entry name" value="GHMP_kinase_C_dom"/>
</dbReference>
<comment type="pathway">
    <text evidence="11">Carbohydrate metabolism; galactose metabolism.</text>
</comment>
<keyword evidence="4 11" id="KW-0479">Metal-binding</keyword>
<proteinExistence type="inferred from homology"/>
<dbReference type="Pfam" id="PF10509">
    <property type="entry name" value="GalKase_gal_bdg"/>
    <property type="match status" value="1"/>
</dbReference>
<feature type="domain" description="GHMP kinase C-terminal" evidence="14">
    <location>
        <begin position="291"/>
        <end position="372"/>
    </location>
</feature>
<dbReference type="InterPro" id="IPR019539">
    <property type="entry name" value="GalKase_N"/>
</dbReference>
<feature type="binding site" evidence="11">
    <location>
        <begin position="42"/>
        <end position="45"/>
    </location>
    <ligand>
        <name>substrate</name>
    </ligand>
</feature>
<feature type="binding site" evidence="11">
    <location>
        <position position="168"/>
    </location>
    <ligand>
        <name>Mg(2+)</name>
        <dbReference type="ChEBI" id="CHEBI:18420"/>
    </ligand>
</feature>
<feature type="site" description="Transition state stabilizer" evidence="11">
    <location>
        <position position="36"/>
    </location>
</feature>
<dbReference type="InterPro" id="IPR022963">
    <property type="entry name" value="Galactokinase_bac"/>
</dbReference>
<dbReference type="InterPro" id="IPR006204">
    <property type="entry name" value="GHMP_kinase_N_dom"/>
</dbReference>
<accession>A0A2H5XD05</accession>
<keyword evidence="10 11" id="KW-0119">Carbohydrate metabolism</keyword>
<name>A0A2H5XD05_9BACT</name>
<evidence type="ECO:0000256" key="11">
    <source>
        <dbReference type="HAMAP-Rule" id="MF_00246"/>
    </source>
</evidence>
<dbReference type="PRINTS" id="PR00959">
    <property type="entry name" value="MEVGALKINASE"/>
</dbReference>
<feature type="binding site" evidence="11">
    <location>
        <position position="229"/>
    </location>
    <ligand>
        <name>substrate</name>
    </ligand>
</feature>
<evidence type="ECO:0000256" key="1">
    <source>
        <dbReference type="ARBA" id="ARBA00006566"/>
    </source>
</evidence>
<comment type="subcellular location">
    <subcellularLocation>
        <location evidence="11">Cytoplasm</location>
    </subcellularLocation>
</comment>
<dbReference type="PROSITE" id="PS00106">
    <property type="entry name" value="GALACTOKINASE"/>
    <property type="match status" value="1"/>
</dbReference>
<evidence type="ECO:0000256" key="12">
    <source>
        <dbReference type="NCBIfam" id="TIGR00131"/>
    </source>
</evidence>
<dbReference type="AlphaFoldDB" id="A0A2H5XD05"/>
<dbReference type="Pfam" id="PF00288">
    <property type="entry name" value="GHMP_kinases_N"/>
    <property type="match status" value="1"/>
</dbReference>
<keyword evidence="7 11" id="KW-0067">ATP-binding</keyword>
<feature type="domain" description="GHMP kinase N-terminal" evidence="13">
    <location>
        <begin position="100"/>
        <end position="188"/>
    </location>
</feature>
<dbReference type="PANTHER" id="PTHR10457">
    <property type="entry name" value="MEVALONATE KINASE/GALACTOKINASE"/>
    <property type="match status" value="1"/>
</dbReference>
<evidence type="ECO:0000256" key="6">
    <source>
        <dbReference type="ARBA" id="ARBA00022777"/>
    </source>
</evidence>
<evidence type="ECO:0000256" key="3">
    <source>
        <dbReference type="ARBA" id="ARBA00022679"/>
    </source>
</evidence>
<organism evidence="16 17">
    <name type="scientific">Candidatus Fervidibacter japonicus</name>
    <dbReference type="NCBI Taxonomy" id="2035412"/>
    <lineage>
        <taxon>Bacteria</taxon>
        <taxon>Candidatus Fervidibacterota</taxon>
        <taxon>Candidatus Fervidibacter</taxon>
    </lineage>
</organism>
<dbReference type="FunFam" id="3.30.230.10:FF:000017">
    <property type="entry name" value="Galactokinase"/>
    <property type="match status" value="1"/>
</dbReference>
<dbReference type="UniPathway" id="UPA00214"/>
<evidence type="ECO:0000256" key="8">
    <source>
        <dbReference type="ARBA" id="ARBA00022842"/>
    </source>
</evidence>
<dbReference type="InterPro" id="IPR014721">
    <property type="entry name" value="Ribsml_uS5_D2-typ_fold_subgr"/>
</dbReference>
<evidence type="ECO:0000259" key="14">
    <source>
        <dbReference type="Pfam" id="PF08544"/>
    </source>
</evidence>
<keyword evidence="8 11" id="KW-0460">Magnesium</keyword>
<feature type="binding site" evidence="11">
    <location>
        <position position="136"/>
    </location>
    <ligand>
        <name>Mg(2+)</name>
        <dbReference type="ChEBI" id="CHEBI:18420"/>
    </ligand>
</feature>
<sequence>MAAPVQDGMDARKRAIARFQDFFGSAPQLLVTAPGRINLIGEHTDYNEGFVMPIAVDRVLCVAARPRDDDTVCIVATDLNGRDVFRLTDIQPSERGDWRNYPRGVAWVLRRNGVRLTGMDAVIASDIPIGAGLSSSAALEVGVALALSHLSGAEVDKVTVARWCQQAENEFVGVQCGIMDQMACLLGKDRHALLLDCRDLSHEWVPLPNGIVFIGADTGKPRTLAASAYNQRRQECETAVQLLRELLGRPIRSLRDVDNDEVELLFERLPDPVRRRARHVTSENNRVKDFAQALRNGNLYRAGALLSASHASLRDDYEVSCVELDAMVRALTSVPGVFGARLTGAGFGGACIAMVRESAVEQVLREVPECYRALLGETAPKPHLFVVRAADGARSEPIGG</sequence>
<dbReference type="SUPFAM" id="SSF54211">
    <property type="entry name" value="Ribosomal protein S5 domain 2-like"/>
    <property type="match status" value="1"/>
</dbReference>
<dbReference type="PRINTS" id="PR00473">
    <property type="entry name" value="GALCTOKINASE"/>
</dbReference>
<feature type="domain" description="Galactokinase N-terminal" evidence="15">
    <location>
        <begin position="18"/>
        <end position="66"/>
    </location>
</feature>
<dbReference type="GO" id="GO:0005524">
    <property type="term" value="F:ATP binding"/>
    <property type="evidence" value="ECO:0007669"/>
    <property type="project" value="UniProtKB-UniRule"/>
</dbReference>
<protein>
    <recommendedName>
        <fullName evidence="11 12">Galactokinase</fullName>
        <ecNumber evidence="11 12">2.7.1.6</ecNumber>
    </recommendedName>
    <alternativeName>
        <fullName evidence="11">Galactose kinase</fullName>
    </alternativeName>
</protein>
<evidence type="ECO:0000256" key="5">
    <source>
        <dbReference type="ARBA" id="ARBA00022741"/>
    </source>
</evidence>
<dbReference type="Proteomes" id="UP000236173">
    <property type="component" value="Unassembled WGS sequence"/>
</dbReference>
<dbReference type="EC" id="2.7.1.6" evidence="11 12"/>
<gene>
    <name evidence="16" type="primary">galK_2</name>
    <name evidence="11" type="synonym">galK</name>
    <name evidence="16" type="ORF">HRbin17_01575</name>
</gene>
<dbReference type="NCBIfam" id="TIGR00131">
    <property type="entry name" value="gal_kin"/>
    <property type="match status" value="1"/>
</dbReference>
<comment type="caution">
    <text evidence="11">Lacks conserved residue(s) required for the propagation of feature annotation.</text>
</comment>
<comment type="catalytic activity">
    <reaction evidence="11">
        <text>alpha-D-galactose + ATP = alpha-D-galactose 1-phosphate + ADP + H(+)</text>
        <dbReference type="Rhea" id="RHEA:13553"/>
        <dbReference type="ChEBI" id="CHEBI:15378"/>
        <dbReference type="ChEBI" id="CHEBI:28061"/>
        <dbReference type="ChEBI" id="CHEBI:30616"/>
        <dbReference type="ChEBI" id="CHEBI:58336"/>
        <dbReference type="ChEBI" id="CHEBI:456216"/>
        <dbReference type="EC" id="2.7.1.6"/>
    </reaction>
</comment>
<keyword evidence="9 11" id="KW-0299">Galactose metabolism</keyword>
<dbReference type="InterPro" id="IPR000705">
    <property type="entry name" value="Galactokinase"/>
</dbReference>
<dbReference type="PIRSF" id="PIRSF000530">
    <property type="entry name" value="Galactokinase"/>
    <property type="match status" value="1"/>
</dbReference>
<dbReference type="GO" id="GO:0004335">
    <property type="term" value="F:galactokinase activity"/>
    <property type="evidence" value="ECO:0007669"/>
    <property type="project" value="UniProtKB-UniRule"/>
</dbReference>
<dbReference type="InterPro" id="IPR006203">
    <property type="entry name" value="GHMP_knse_ATP-bd_CS"/>
</dbReference>
<comment type="function">
    <text evidence="11">Catalyzes the transfer of the gamma-phosphate of ATP to D-galactose to form alpha-D-galactose-1-phosphate (Gal-1-P).</text>
</comment>
<evidence type="ECO:0000313" key="16">
    <source>
        <dbReference type="EMBL" id="GBC99054.1"/>
    </source>
</evidence>
<evidence type="ECO:0000256" key="4">
    <source>
        <dbReference type="ARBA" id="ARBA00022723"/>
    </source>
</evidence>
<dbReference type="Pfam" id="PF08544">
    <property type="entry name" value="GHMP_kinases_C"/>
    <property type="match status" value="1"/>
</dbReference>
<feature type="active site" description="Proton acceptor" evidence="11">
    <location>
        <position position="180"/>
    </location>
</feature>
<dbReference type="Gene3D" id="3.30.230.10">
    <property type="match status" value="1"/>
</dbReference>
<dbReference type="GO" id="GO:0005829">
    <property type="term" value="C:cytosol"/>
    <property type="evidence" value="ECO:0007669"/>
    <property type="project" value="TreeGrafter"/>
</dbReference>
<reference evidence="17" key="1">
    <citation type="submission" date="2017-09" db="EMBL/GenBank/DDBJ databases">
        <title>Metaegenomics of thermophilic ammonia-oxidizing enrichment culture.</title>
        <authorList>
            <person name="Kato S."/>
            <person name="Suzuki K."/>
        </authorList>
    </citation>
    <scope>NUCLEOTIDE SEQUENCE [LARGE SCALE GENOMIC DNA]</scope>
</reference>
<dbReference type="FunFam" id="3.30.70.890:FF:000001">
    <property type="entry name" value="Galactokinase"/>
    <property type="match status" value="1"/>
</dbReference>
<keyword evidence="2 11" id="KW-0963">Cytoplasm</keyword>
<comment type="caution">
    <text evidence="16">The sequence shown here is derived from an EMBL/GenBank/DDBJ whole genome shotgun (WGS) entry which is preliminary data.</text>
</comment>
<keyword evidence="3 11" id="KW-0808">Transferase</keyword>
<evidence type="ECO:0000256" key="7">
    <source>
        <dbReference type="ARBA" id="ARBA00022840"/>
    </source>
</evidence>
<evidence type="ECO:0000259" key="15">
    <source>
        <dbReference type="Pfam" id="PF10509"/>
    </source>
</evidence>
<dbReference type="InterPro" id="IPR006206">
    <property type="entry name" value="Mevalonate/galactokinase"/>
</dbReference>
<evidence type="ECO:0000256" key="2">
    <source>
        <dbReference type="ARBA" id="ARBA00022490"/>
    </source>
</evidence>
<dbReference type="InterPro" id="IPR019741">
    <property type="entry name" value="Galactokinase_CS"/>
</dbReference>
<dbReference type="GO" id="GO:0006012">
    <property type="term" value="P:galactose metabolic process"/>
    <property type="evidence" value="ECO:0007669"/>
    <property type="project" value="UniProtKB-UniRule"/>
</dbReference>
<dbReference type="Gene3D" id="3.30.70.890">
    <property type="entry name" value="GHMP kinase, C-terminal domain"/>
    <property type="match status" value="1"/>
</dbReference>
<dbReference type="GO" id="GO:0000287">
    <property type="term" value="F:magnesium ion binding"/>
    <property type="evidence" value="ECO:0007669"/>
    <property type="project" value="UniProtKB-UniRule"/>
</dbReference>
<evidence type="ECO:0000259" key="13">
    <source>
        <dbReference type="Pfam" id="PF00288"/>
    </source>
</evidence>
<evidence type="ECO:0000256" key="10">
    <source>
        <dbReference type="ARBA" id="ARBA00023277"/>
    </source>
</evidence>
<dbReference type="EMBL" id="BEHT01000020">
    <property type="protein sequence ID" value="GBC99054.1"/>
    <property type="molecule type" value="Genomic_DNA"/>
</dbReference>